<feature type="transmembrane region" description="Helical" evidence="2">
    <location>
        <begin position="97"/>
        <end position="117"/>
    </location>
</feature>
<protein>
    <submittedName>
        <fullName evidence="4">Uncharacterized protein</fullName>
    </submittedName>
</protein>
<dbReference type="Proteomes" id="UP000296733">
    <property type="component" value="Chromosome"/>
</dbReference>
<dbReference type="EMBL" id="FNVN01000002">
    <property type="protein sequence ID" value="SEG28188.1"/>
    <property type="molecule type" value="Genomic_DNA"/>
</dbReference>
<feature type="transmembrane region" description="Helical" evidence="2">
    <location>
        <begin position="65"/>
        <end position="85"/>
    </location>
</feature>
<proteinExistence type="predicted"/>
<feature type="region of interest" description="Disordered" evidence="1">
    <location>
        <begin position="1"/>
        <end position="59"/>
    </location>
</feature>
<keyword evidence="2" id="KW-0472">Membrane</keyword>
<evidence type="ECO:0000256" key="2">
    <source>
        <dbReference type="SAM" id="Phobius"/>
    </source>
</evidence>
<evidence type="ECO:0000313" key="6">
    <source>
        <dbReference type="Proteomes" id="UP000296733"/>
    </source>
</evidence>
<dbReference type="AlphaFoldDB" id="A0A1H5YVY6"/>
<evidence type="ECO:0000313" key="3">
    <source>
        <dbReference type="EMBL" id="QCC48316.1"/>
    </source>
</evidence>
<reference evidence="3 6" key="2">
    <citation type="journal article" date="2019" name="Nat. Commun.">
        <title>A new type of DNA phosphorothioation-based antiviral system in archaea.</title>
        <authorList>
            <person name="Xiong L."/>
            <person name="Liu S."/>
            <person name="Chen S."/>
            <person name="Xiao Y."/>
            <person name="Zhu B."/>
            <person name="Gao Y."/>
            <person name="Zhang Y."/>
            <person name="Chen B."/>
            <person name="Luo J."/>
            <person name="Deng Z."/>
            <person name="Chen X."/>
            <person name="Wang L."/>
            <person name="Chen S."/>
        </authorList>
    </citation>
    <scope>NUCLEOTIDE SEQUENCE [LARGE SCALE GENOMIC DNA]</scope>
    <source>
        <strain evidence="3 6">CGMCC 1.10331</strain>
    </source>
</reference>
<gene>
    <name evidence="3" type="ORF">DV707_11950</name>
    <name evidence="4" type="ORF">SAMN04488133_1744</name>
</gene>
<dbReference type="EMBL" id="CP031311">
    <property type="protein sequence ID" value="QCC48316.1"/>
    <property type="molecule type" value="Genomic_DNA"/>
</dbReference>
<dbReference type="RefSeq" id="WP_136361872.1">
    <property type="nucleotide sequence ID" value="NZ_CP031311.1"/>
</dbReference>
<sequence length="123" mass="12247">MIHSTTDFEDTREATGVDAGDDGSDDAERGADDAGQASDDDPPGTGSSGERSAGTGGTEESRRAVLGYALLFSLPVGVGVAVMLLQVTRGRPTDALVFGPSLALAAAVFLLLLAVGAGGSPEP</sequence>
<evidence type="ECO:0000256" key="1">
    <source>
        <dbReference type="SAM" id="MobiDB-lite"/>
    </source>
</evidence>
<evidence type="ECO:0000313" key="5">
    <source>
        <dbReference type="Proteomes" id="UP000236740"/>
    </source>
</evidence>
<organism evidence="4 5">
    <name type="scientific">Halobellus limi</name>
    <dbReference type="NCBI Taxonomy" id="699433"/>
    <lineage>
        <taxon>Archaea</taxon>
        <taxon>Methanobacteriati</taxon>
        <taxon>Methanobacteriota</taxon>
        <taxon>Stenosarchaea group</taxon>
        <taxon>Halobacteria</taxon>
        <taxon>Halobacteriales</taxon>
        <taxon>Haloferacaceae</taxon>
        <taxon>Halobellus</taxon>
    </lineage>
</organism>
<dbReference type="KEGG" id="hlm:DV707_11950"/>
<dbReference type="GeneID" id="95973614"/>
<name>A0A1H5YVY6_9EURY</name>
<evidence type="ECO:0000313" key="4">
    <source>
        <dbReference type="EMBL" id="SEG28188.1"/>
    </source>
</evidence>
<accession>A0A1H5YVY6</accession>
<reference evidence="4 5" key="1">
    <citation type="submission" date="2016-10" db="EMBL/GenBank/DDBJ databases">
        <authorList>
            <person name="de Groot N.N."/>
        </authorList>
    </citation>
    <scope>NUCLEOTIDE SEQUENCE [LARGE SCALE GENOMIC DNA]</scope>
    <source>
        <strain evidence="4 5">CGMCC 1.10331</strain>
    </source>
</reference>
<keyword evidence="2" id="KW-1133">Transmembrane helix</keyword>
<dbReference type="Proteomes" id="UP000236740">
    <property type="component" value="Unassembled WGS sequence"/>
</dbReference>
<keyword evidence="2" id="KW-0812">Transmembrane</keyword>
<keyword evidence="5" id="KW-1185">Reference proteome</keyword>